<dbReference type="PANTHER" id="PTHR11774">
    <property type="entry name" value="GERANYLGERANYL TRANSFERASE TYPE BETA SUBUNIT"/>
    <property type="match status" value="1"/>
</dbReference>
<organism evidence="11 12">
    <name type="scientific">Sinocyclocheilus rhinocerous</name>
    <dbReference type="NCBI Taxonomy" id="307959"/>
    <lineage>
        <taxon>Eukaryota</taxon>
        <taxon>Metazoa</taxon>
        <taxon>Chordata</taxon>
        <taxon>Craniata</taxon>
        <taxon>Vertebrata</taxon>
        <taxon>Euteleostomi</taxon>
        <taxon>Actinopterygii</taxon>
        <taxon>Neopterygii</taxon>
        <taxon>Teleostei</taxon>
        <taxon>Ostariophysi</taxon>
        <taxon>Cypriniformes</taxon>
        <taxon>Cyprinidae</taxon>
        <taxon>Cyprininae</taxon>
        <taxon>Sinocyclocheilus</taxon>
    </lineage>
</organism>
<dbReference type="PANTHER" id="PTHR11774:SF11">
    <property type="entry name" value="GERANYLGERANYL TRANSFERASE TYPE-2 SUBUNIT BETA"/>
    <property type="match status" value="1"/>
</dbReference>
<proteinExistence type="inferred from homology"/>
<sequence>QGTQVKDVIIKPDAPNTLLLDKHADYIAAYGSKKDDYEYTLSEYLRMSGIYWGLTVMRAAVLQSSKLNKVHPSIIKSASHGSGGVNKDLLYLCSTFLPVFYISIQVDPFHTLFGVAGLSLLGDEQIKPVNPVFCMPEDVLQRIGLQPDLLS</sequence>
<dbReference type="SUPFAM" id="SSF48239">
    <property type="entry name" value="Terpenoid cyclases/Protein prenyltransferases"/>
    <property type="match status" value="1"/>
</dbReference>
<protein>
    <recommendedName>
        <fullName evidence="8">Geranylgeranyl transferase type II subunit beta</fullName>
    </recommendedName>
    <alternativeName>
        <fullName evidence="9">Type II protein geranyl-geranyltransferase subunit beta</fullName>
    </alternativeName>
</protein>
<keyword evidence="4" id="KW-0808">Transferase</keyword>
<evidence type="ECO:0000259" key="10">
    <source>
        <dbReference type="Pfam" id="PF00432"/>
    </source>
</evidence>
<accession>A0A673FVA3</accession>
<comment type="similarity">
    <text evidence="2">Belongs to the protein prenyltransferase subunit beta family.</text>
</comment>
<reference evidence="11" key="2">
    <citation type="submission" date="2025-09" db="UniProtKB">
        <authorList>
            <consortium name="Ensembl"/>
        </authorList>
    </citation>
    <scope>IDENTIFICATION</scope>
</reference>
<evidence type="ECO:0000256" key="1">
    <source>
        <dbReference type="ARBA" id="ARBA00001947"/>
    </source>
</evidence>
<feature type="domain" description="Prenyltransferase alpha-alpha toroid" evidence="10">
    <location>
        <begin position="18"/>
        <end position="84"/>
    </location>
</feature>
<keyword evidence="5" id="KW-0479">Metal-binding</keyword>
<evidence type="ECO:0000256" key="4">
    <source>
        <dbReference type="ARBA" id="ARBA00022679"/>
    </source>
</evidence>
<evidence type="ECO:0000256" key="5">
    <source>
        <dbReference type="ARBA" id="ARBA00022723"/>
    </source>
</evidence>
<dbReference type="GO" id="GO:0004663">
    <property type="term" value="F:Rab geranylgeranyltransferase activity"/>
    <property type="evidence" value="ECO:0007669"/>
    <property type="project" value="TreeGrafter"/>
</dbReference>
<keyword evidence="3" id="KW-0637">Prenyltransferase</keyword>
<dbReference type="Pfam" id="PF00432">
    <property type="entry name" value="Prenyltrans"/>
    <property type="match status" value="2"/>
</dbReference>
<dbReference type="GO" id="GO:0046872">
    <property type="term" value="F:metal ion binding"/>
    <property type="evidence" value="ECO:0007669"/>
    <property type="project" value="UniProtKB-KW"/>
</dbReference>
<evidence type="ECO:0000256" key="7">
    <source>
        <dbReference type="ARBA" id="ARBA00022833"/>
    </source>
</evidence>
<evidence type="ECO:0000256" key="9">
    <source>
        <dbReference type="ARBA" id="ARBA00032766"/>
    </source>
</evidence>
<feature type="domain" description="Prenyltransferase alpha-alpha toroid" evidence="10">
    <location>
        <begin position="105"/>
        <end position="135"/>
    </location>
</feature>
<dbReference type="InterPro" id="IPR001330">
    <property type="entry name" value="Prenyltrans"/>
</dbReference>
<keyword evidence="12" id="KW-1185">Reference proteome</keyword>
<dbReference type="InterPro" id="IPR045089">
    <property type="entry name" value="PGGT1B-like"/>
</dbReference>
<dbReference type="InterPro" id="IPR008930">
    <property type="entry name" value="Terpenoid_cyclase/PrenylTrfase"/>
</dbReference>
<evidence type="ECO:0000256" key="2">
    <source>
        <dbReference type="ARBA" id="ARBA00010497"/>
    </source>
</evidence>
<keyword evidence="6" id="KW-0677">Repeat</keyword>
<evidence type="ECO:0000256" key="6">
    <source>
        <dbReference type="ARBA" id="ARBA00022737"/>
    </source>
</evidence>
<reference evidence="11" key="1">
    <citation type="submission" date="2025-08" db="UniProtKB">
        <authorList>
            <consortium name="Ensembl"/>
        </authorList>
    </citation>
    <scope>IDENTIFICATION</scope>
</reference>
<name>A0A673FVA3_9TELE</name>
<evidence type="ECO:0000313" key="12">
    <source>
        <dbReference type="Proteomes" id="UP000472270"/>
    </source>
</evidence>
<evidence type="ECO:0000256" key="8">
    <source>
        <dbReference type="ARBA" id="ARBA00030816"/>
    </source>
</evidence>
<dbReference type="Gene3D" id="1.50.10.20">
    <property type="match status" value="2"/>
</dbReference>
<dbReference type="Proteomes" id="UP000472270">
    <property type="component" value="Unassembled WGS sequence"/>
</dbReference>
<evidence type="ECO:0000313" key="11">
    <source>
        <dbReference type="Ensembl" id="ENSSRHP00000005119.1"/>
    </source>
</evidence>
<dbReference type="Ensembl" id="ENSSRHT00000005314.1">
    <property type="protein sequence ID" value="ENSSRHP00000005119.1"/>
    <property type="gene ID" value="ENSSRHG00000003285.1"/>
</dbReference>
<comment type="cofactor">
    <cofactor evidence="1">
        <name>Zn(2+)</name>
        <dbReference type="ChEBI" id="CHEBI:29105"/>
    </cofactor>
</comment>
<evidence type="ECO:0000256" key="3">
    <source>
        <dbReference type="ARBA" id="ARBA00022602"/>
    </source>
</evidence>
<keyword evidence="7" id="KW-0862">Zinc</keyword>
<dbReference type="AlphaFoldDB" id="A0A673FVA3"/>
<dbReference type="GO" id="GO:0005968">
    <property type="term" value="C:Rab-protein geranylgeranyltransferase complex"/>
    <property type="evidence" value="ECO:0007669"/>
    <property type="project" value="TreeGrafter"/>
</dbReference>